<feature type="chain" id="PRO_5039237032" evidence="4">
    <location>
        <begin position="25"/>
        <end position="605"/>
    </location>
</feature>
<keyword evidence="4" id="KW-0732">Signal</keyword>
<keyword evidence="2" id="KW-0378">Hydrolase</keyword>
<protein>
    <submittedName>
        <fullName evidence="8">Beta galactosidase jelly roll domain-containing protein</fullName>
    </submittedName>
</protein>
<dbReference type="PANTHER" id="PTHR42732:SF1">
    <property type="entry name" value="BETA-MANNOSIDASE"/>
    <property type="match status" value="1"/>
</dbReference>
<comment type="caution">
    <text evidence="8">The sequence shown here is derived from an EMBL/GenBank/DDBJ whole genome shotgun (WGS) entry which is preliminary data.</text>
</comment>
<dbReference type="GO" id="GO:0004553">
    <property type="term" value="F:hydrolase activity, hydrolyzing O-glycosyl compounds"/>
    <property type="evidence" value="ECO:0007669"/>
    <property type="project" value="InterPro"/>
</dbReference>
<dbReference type="Pfam" id="PF02837">
    <property type="entry name" value="Glyco_hydro_2_N"/>
    <property type="match status" value="1"/>
</dbReference>
<dbReference type="EMBL" id="JADIMG010000050">
    <property type="protein sequence ID" value="MBO8459682.1"/>
    <property type="molecule type" value="Genomic_DNA"/>
</dbReference>
<accession>A0A9D9HT11</accession>
<dbReference type="Pfam" id="PF00703">
    <property type="entry name" value="Glyco_hydro_2"/>
    <property type="match status" value="1"/>
</dbReference>
<evidence type="ECO:0000259" key="6">
    <source>
        <dbReference type="Pfam" id="PF02836"/>
    </source>
</evidence>
<dbReference type="Gene3D" id="3.20.20.80">
    <property type="entry name" value="Glycosidases"/>
    <property type="match status" value="1"/>
</dbReference>
<comment type="similarity">
    <text evidence="1">Belongs to the glycosyl hydrolase 2 family.</text>
</comment>
<dbReference type="SUPFAM" id="SSF51445">
    <property type="entry name" value="(Trans)glycosidases"/>
    <property type="match status" value="1"/>
</dbReference>
<evidence type="ECO:0000256" key="2">
    <source>
        <dbReference type="ARBA" id="ARBA00022801"/>
    </source>
</evidence>
<organism evidence="8 9">
    <name type="scientific">Candidatus Gallipaludibacter merdavium</name>
    <dbReference type="NCBI Taxonomy" id="2840839"/>
    <lineage>
        <taxon>Bacteria</taxon>
        <taxon>Pseudomonadati</taxon>
        <taxon>Bacteroidota</taxon>
        <taxon>Bacteroidia</taxon>
        <taxon>Bacteroidales</taxon>
        <taxon>Candidatus Gallipaludibacter</taxon>
    </lineage>
</organism>
<evidence type="ECO:0000259" key="7">
    <source>
        <dbReference type="Pfam" id="PF02837"/>
    </source>
</evidence>
<dbReference type="InterPro" id="IPR013783">
    <property type="entry name" value="Ig-like_fold"/>
</dbReference>
<dbReference type="InterPro" id="IPR006102">
    <property type="entry name" value="Ig-like_GH2"/>
</dbReference>
<dbReference type="InterPro" id="IPR006104">
    <property type="entry name" value="Glyco_hydro_2_N"/>
</dbReference>
<dbReference type="Gene3D" id="2.60.120.260">
    <property type="entry name" value="Galactose-binding domain-like"/>
    <property type="match status" value="1"/>
</dbReference>
<keyword evidence="3" id="KW-0326">Glycosidase</keyword>
<dbReference type="Pfam" id="PF02836">
    <property type="entry name" value="Glyco_hydro_2_C"/>
    <property type="match status" value="1"/>
</dbReference>
<evidence type="ECO:0000256" key="1">
    <source>
        <dbReference type="ARBA" id="ARBA00007401"/>
    </source>
</evidence>
<feature type="domain" description="Glycosyl hydrolases family 2 sugar binding" evidence="7">
    <location>
        <begin position="100"/>
        <end position="206"/>
    </location>
</feature>
<reference evidence="8" key="1">
    <citation type="submission" date="2020-10" db="EMBL/GenBank/DDBJ databases">
        <authorList>
            <person name="Gilroy R."/>
        </authorList>
    </citation>
    <scope>NUCLEOTIDE SEQUENCE</scope>
    <source>
        <strain evidence="8">G3-3990</strain>
    </source>
</reference>
<dbReference type="AlphaFoldDB" id="A0A9D9HT11"/>
<dbReference type="InterPro" id="IPR006101">
    <property type="entry name" value="Glyco_hydro_2"/>
</dbReference>
<dbReference type="GO" id="GO:0005975">
    <property type="term" value="P:carbohydrate metabolic process"/>
    <property type="evidence" value="ECO:0007669"/>
    <property type="project" value="InterPro"/>
</dbReference>
<evidence type="ECO:0000256" key="4">
    <source>
        <dbReference type="SAM" id="SignalP"/>
    </source>
</evidence>
<dbReference type="Gene3D" id="2.60.40.10">
    <property type="entry name" value="Immunoglobulins"/>
    <property type="match status" value="1"/>
</dbReference>
<reference evidence="8" key="2">
    <citation type="journal article" date="2021" name="PeerJ">
        <title>Extensive microbial diversity within the chicken gut microbiome revealed by metagenomics and culture.</title>
        <authorList>
            <person name="Gilroy R."/>
            <person name="Ravi A."/>
            <person name="Getino M."/>
            <person name="Pursley I."/>
            <person name="Horton D.L."/>
            <person name="Alikhan N.F."/>
            <person name="Baker D."/>
            <person name="Gharbi K."/>
            <person name="Hall N."/>
            <person name="Watson M."/>
            <person name="Adriaenssens E.M."/>
            <person name="Foster-Nyarko E."/>
            <person name="Jarju S."/>
            <person name="Secka A."/>
            <person name="Antonio M."/>
            <person name="Oren A."/>
            <person name="Chaudhuri R.R."/>
            <person name="La Ragione R."/>
            <person name="Hildebrand F."/>
            <person name="Pallen M.J."/>
        </authorList>
    </citation>
    <scope>NUCLEOTIDE SEQUENCE</scope>
    <source>
        <strain evidence="8">G3-3990</strain>
    </source>
</reference>
<proteinExistence type="inferred from homology"/>
<evidence type="ECO:0000256" key="3">
    <source>
        <dbReference type="ARBA" id="ARBA00023295"/>
    </source>
</evidence>
<dbReference type="InterPro" id="IPR051913">
    <property type="entry name" value="GH2_Domain-Containing"/>
</dbReference>
<sequence length="605" mass="70427">MKMSNRLKNLLLGGILLFSNALFAEEAPLIMNVSGRQTTSQDGQWKTIVDPFENGYYDYRLRPYDGGYAQDKTYSDKHVLQEYDFETDKTLFVPGDWNTQRPQLYYYEGTVWYRKHFTYNLAEGKRLFLHFGAVNYEAIVWLNGKRIGEHIGGFTPFNYEITHLLREGENSLVVKVDNKRKPEGVPTVNSDWWNFGGITRPVTLVEVNEAFIRDYYLQLKKNDTCTMEGWIQIGGSKKAETVRVKIPELKIDKEFVTDTNGYVRFEMKAKPELWSPENPKLYDVAFCLGDECVKDQIGFRTIQTLGKKILLNGKEIFCRGVSIHEETAYYSGRAYSRDHAETLLGWAKEMGCNFVRLAHYPHNEEMVKAAERMGLLVWSEIPVYWTIHWGNEATYANAENQLEDMICRDKNRCNIVIWSIANETPRSEARLAFLSRLAAKARSMDSVRLIGAAMEKEEIRPGLLTVNDELGEVLDIISFNEYVGWYDGTWEKCDRVNWTFDIDKPVFISEFGGGALYGLHGERDELFTEEYQEELYIRHINMLKRIDGLAGATPWILKDFRSPRRHLPEIQDDFNRKGLISDKGQRKKAFYIMQKWYREIQEAYK</sequence>
<feature type="signal peptide" evidence="4">
    <location>
        <begin position="1"/>
        <end position="24"/>
    </location>
</feature>
<evidence type="ECO:0000313" key="9">
    <source>
        <dbReference type="Proteomes" id="UP000823641"/>
    </source>
</evidence>
<name>A0A9D9HT11_9BACT</name>
<dbReference type="PRINTS" id="PR00132">
    <property type="entry name" value="GLHYDRLASE2"/>
</dbReference>
<gene>
    <name evidence="8" type="ORF">IAA73_05030</name>
</gene>
<dbReference type="PANTHER" id="PTHR42732">
    <property type="entry name" value="BETA-GALACTOSIDASE"/>
    <property type="match status" value="1"/>
</dbReference>
<dbReference type="InterPro" id="IPR006103">
    <property type="entry name" value="Glyco_hydro_2_cat"/>
</dbReference>
<dbReference type="InterPro" id="IPR036156">
    <property type="entry name" value="Beta-gal/glucu_dom_sf"/>
</dbReference>
<dbReference type="InterPro" id="IPR017853">
    <property type="entry name" value="GH"/>
</dbReference>
<dbReference type="InterPro" id="IPR008979">
    <property type="entry name" value="Galactose-bd-like_sf"/>
</dbReference>
<dbReference type="SUPFAM" id="SSF49303">
    <property type="entry name" value="beta-Galactosidase/glucuronidase domain"/>
    <property type="match status" value="1"/>
</dbReference>
<dbReference type="SUPFAM" id="SSF49785">
    <property type="entry name" value="Galactose-binding domain-like"/>
    <property type="match status" value="1"/>
</dbReference>
<feature type="domain" description="Glycoside hydrolase family 2 catalytic" evidence="6">
    <location>
        <begin position="306"/>
        <end position="601"/>
    </location>
</feature>
<evidence type="ECO:0000259" key="5">
    <source>
        <dbReference type="Pfam" id="PF00703"/>
    </source>
</evidence>
<dbReference type="Proteomes" id="UP000823641">
    <property type="component" value="Unassembled WGS sequence"/>
</dbReference>
<feature type="domain" description="Glycoside hydrolase family 2 immunoglobulin-like beta-sandwich" evidence="5">
    <location>
        <begin position="211"/>
        <end position="300"/>
    </location>
</feature>
<evidence type="ECO:0000313" key="8">
    <source>
        <dbReference type="EMBL" id="MBO8459682.1"/>
    </source>
</evidence>